<dbReference type="InterPro" id="IPR052533">
    <property type="entry name" value="WalJ/YycJ-like"/>
</dbReference>
<dbReference type="AlphaFoldDB" id="A0A8J6N3J6"/>
<dbReference type="Gene3D" id="3.60.15.10">
    <property type="entry name" value="Ribonuclease Z/Hydroxyacylglutathione hydrolase-like"/>
    <property type="match status" value="1"/>
</dbReference>
<comment type="caution">
    <text evidence="2">The sequence shown here is derived from an EMBL/GenBank/DDBJ whole genome shotgun (WGS) entry which is preliminary data.</text>
</comment>
<dbReference type="PANTHER" id="PTHR47619">
    <property type="entry name" value="METALLO-HYDROLASE YYCJ-RELATED"/>
    <property type="match status" value="1"/>
</dbReference>
<dbReference type="Proteomes" id="UP000603545">
    <property type="component" value="Unassembled WGS sequence"/>
</dbReference>
<proteinExistence type="predicted"/>
<dbReference type="SMART" id="SM00849">
    <property type="entry name" value="Lactamase_B"/>
    <property type="match status" value="1"/>
</dbReference>
<sequence length="262" mass="28723">MHDNGHNLSVCMLASGSKGNAIFVSDGSTSILIDAGLSGIEIERRLKSKGLCPDDLDAILVSHEHADHIHGVGVLSRRFDLPVFINERTSKAASSQIGNIQDIVNFESGISFLINTLTIHPFSISHDAEDPVGFTINRDKTKIGIAIDLGIATSMVKEHLKDCLLLILEANHDTDMLINGPYPWELKQRIKNRTGHLSNEESKNLLKEVRHDRLKHVILAHISETNNTPEKALNAVGSVLINHNSRISAATQNEPGVLIHLK</sequence>
<evidence type="ECO:0000313" key="2">
    <source>
        <dbReference type="EMBL" id="MBC8198499.1"/>
    </source>
</evidence>
<dbReference type="EMBL" id="JACNLL010000008">
    <property type="protein sequence ID" value="MBC8198499.1"/>
    <property type="molecule type" value="Genomic_DNA"/>
</dbReference>
<reference evidence="2 3" key="1">
    <citation type="submission" date="2020-08" db="EMBL/GenBank/DDBJ databases">
        <title>Bridging the membrane lipid divide: bacteria of the FCB group superphylum have the potential to synthesize archaeal ether lipids.</title>
        <authorList>
            <person name="Villanueva L."/>
            <person name="Von Meijenfeldt F.A.B."/>
            <person name="Westbye A.B."/>
            <person name="Yadav S."/>
            <person name="Hopmans E.C."/>
            <person name="Dutilh B.E."/>
            <person name="Sinninghe Damste J.S."/>
        </authorList>
    </citation>
    <scope>NUCLEOTIDE SEQUENCE [LARGE SCALE GENOMIC DNA]</scope>
    <source>
        <strain evidence="2">NIOZ-UU82</strain>
    </source>
</reference>
<gene>
    <name evidence="2" type="ORF">H8E80_00420</name>
</gene>
<evidence type="ECO:0000259" key="1">
    <source>
        <dbReference type="SMART" id="SM00849"/>
    </source>
</evidence>
<dbReference type="PANTHER" id="PTHR47619:SF1">
    <property type="entry name" value="EXODEOXYRIBONUCLEASE WALJ"/>
    <property type="match status" value="1"/>
</dbReference>
<evidence type="ECO:0000313" key="3">
    <source>
        <dbReference type="Proteomes" id="UP000603545"/>
    </source>
</evidence>
<dbReference type="InterPro" id="IPR001279">
    <property type="entry name" value="Metallo-B-lactamas"/>
</dbReference>
<name>A0A8J6N3J6_9BACT</name>
<organism evidence="2 3">
    <name type="scientific">Candidatus Desulfaltia bathyphila</name>
    <dbReference type="NCBI Taxonomy" id="2841697"/>
    <lineage>
        <taxon>Bacteria</taxon>
        <taxon>Pseudomonadati</taxon>
        <taxon>Thermodesulfobacteriota</taxon>
        <taxon>Desulfobacteria</taxon>
        <taxon>Desulfobacterales</taxon>
        <taxon>Desulfobacterales incertae sedis</taxon>
        <taxon>Candidatus Desulfaltia</taxon>
    </lineage>
</organism>
<accession>A0A8J6N3J6</accession>
<dbReference type="InterPro" id="IPR036866">
    <property type="entry name" value="RibonucZ/Hydroxyglut_hydro"/>
</dbReference>
<dbReference type="SUPFAM" id="SSF56281">
    <property type="entry name" value="Metallo-hydrolase/oxidoreductase"/>
    <property type="match status" value="1"/>
</dbReference>
<protein>
    <submittedName>
        <fullName evidence="2">MBL fold metallo-hydrolase</fullName>
    </submittedName>
</protein>
<feature type="domain" description="Metallo-beta-lactamase" evidence="1">
    <location>
        <begin position="18"/>
        <end position="221"/>
    </location>
</feature>
<dbReference type="Pfam" id="PF12706">
    <property type="entry name" value="Lactamase_B_2"/>
    <property type="match status" value="1"/>
</dbReference>